<feature type="compositionally biased region" description="Acidic residues" evidence="1">
    <location>
        <begin position="7"/>
        <end position="28"/>
    </location>
</feature>
<name>A0A075GU64_9EURY</name>
<dbReference type="Pfam" id="PF01042">
    <property type="entry name" value="Ribonuc_L-PSP"/>
    <property type="match status" value="1"/>
</dbReference>
<dbReference type="PANTHER" id="PTHR11803">
    <property type="entry name" value="2-IMINOBUTANOATE/2-IMINOPROPANOATE DEAMINASE RIDA"/>
    <property type="match status" value="1"/>
</dbReference>
<dbReference type="InterPro" id="IPR035959">
    <property type="entry name" value="RutC-like_sf"/>
</dbReference>
<dbReference type="GO" id="GO:0005829">
    <property type="term" value="C:cytosol"/>
    <property type="evidence" value="ECO:0007669"/>
    <property type="project" value="TreeGrafter"/>
</dbReference>
<reference evidence="2" key="1">
    <citation type="journal article" date="2014" name="Genome Biol. Evol.">
        <title>Pangenome evidence for extensive interdomain horizontal transfer affecting lineage core and shell genes in uncultured planktonic thaumarchaeota and euryarchaeota.</title>
        <authorList>
            <person name="Deschamps P."/>
            <person name="Zivanovic Y."/>
            <person name="Moreira D."/>
            <person name="Rodriguez-Valera F."/>
            <person name="Lopez-Garcia P."/>
        </authorList>
    </citation>
    <scope>NUCLEOTIDE SEQUENCE</scope>
</reference>
<evidence type="ECO:0000256" key="1">
    <source>
        <dbReference type="SAM" id="MobiDB-lite"/>
    </source>
</evidence>
<organism evidence="2">
    <name type="scientific">uncultured marine group II/III euryarchaeote KM3_192_D09</name>
    <dbReference type="NCBI Taxonomy" id="1457965"/>
    <lineage>
        <taxon>Archaea</taxon>
        <taxon>Methanobacteriati</taxon>
        <taxon>Methanobacteriota</taxon>
        <taxon>environmental samples</taxon>
    </lineage>
</organism>
<gene>
    <name evidence="2" type="primary">amnD</name>
</gene>
<proteinExistence type="predicted"/>
<dbReference type="PANTHER" id="PTHR11803:SF48">
    <property type="entry name" value="2-AMINOMUCONATE DEAMINASE"/>
    <property type="match status" value="1"/>
</dbReference>
<dbReference type="EC" id="3.5.99.5" evidence="2"/>
<dbReference type="GO" id="GO:0050540">
    <property type="term" value="F:2-aminomuconate deaminase activity"/>
    <property type="evidence" value="ECO:0007669"/>
    <property type="project" value="UniProtKB-EC"/>
</dbReference>
<keyword evidence="2" id="KW-0378">Hydrolase</keyword>
<dbReference type="EMBL" id="KF900771">
    <property type="protein sequence ID" value="AIF06475.1"/>
    <property type="molecule type" value="Genomic_DNA"/>
</dbReference>
<dbReference type="CDD" id="cd00448">
    <property type="entry name" value="YjgF_YER057c_UK114_family"/>
    <property type="match status" value="1"/>
</dbReference>
<protein>
    <submittedName>
        <fullName evidence="2">Endoribonuclease L-PSP (AmnD)</fullName>
        <ecNumber evidence="2">3.5.99.5</ecNumber>
    </submittedName>
</protein>
<dbReference type="InterPro" id="IPR006175">
    <property type="entry name" value="YjgF/YER057c/UK114"/>
</dbReference>
<dbReference type="SUPFAM" id="SSF55298">
    <property type="entry name" value="YjgF-like"/>
    <property type="match status" value="1"/>
</dbReference>
<dbReference type="Gene3D" id="3.30.1330.40">
    <property type="entry name" value="RutC-like"/>
    <property type="match status" value="1"/>
</dbReference>
<dbReference type="AlphaFoldDB" id="A0A075GU64"/>
<accession>A0A075GU64</accession>
<evidence type="ECO:0000313" key="2">
    <source>
        <dbReference type="EMBL" id="AIF06475.1"/>
    </source>
</evidence>
<sequence>MSRRPEDDEEESPDDEVSPDNSEEDDESWPNPIDVIDDLYDEYGSSVITHAGGAVGAAAGMAAGGPLGSVAGSIVGKKAVGKMMSKDGPIDSENAPKAVGAYPHARRVGSLIFVSGIGPRHPETNEIQGGAICDENGIPLDYDIRAQTRAVIENIRAILQEEDCDLKNIVDCLVFLVDMERDFEGFNEVYGEYFESIMASRTTVAVSALPTPIAVEFKVIAKA</sequence>
<feature type="region of interest" description="Disordered" evidence="1">
    <location>
        <begin position="1"/>
        <end position="35"/>
    </location>
</feature>